<name>A0A162QX74_MUCCL</name>
<dbReference type="EMBL" id="AMYB01000005">
    <property type="protein sequence ID" value="OAD02469.1"/>
    <property type="molecule type" value="Genomic_DNA"/>
</dbReference>
<dbReference type="AlphaFoldDB" id="A0A162QX74"/>
<dbReference type="Gene3D" id="1.20.1280.50">
    <property type="match status" value="1"/>
</dbReference>
<dbReference type="InterPro" id="IPR001810">
    <property type="entry name" value="F-box_dom"/>
</dbReference>
<evidence type="ECO:0000313" key="3">
    <source>
        <dbReference type="Proteomes" id="UP000077051"/>
    </source>
</evidence>
<evidence type="ECO:0000313" key="2">
    <source>
        <dbReference type="EMBL" id="OAD02469.1"/>
    </source>
</evidence>
<comment type="caution">
    <text evidence="2">The sequence shown here is derived from an EMBL/GenBank/DDBJ whole genome shotgun (WGS) entry which is preliminary data.</text>
</comment>
<feature type="domain" description="F-box" evidence="1">
    <location>
        <begin position="2"/>
        <end position="48"/>
    </location>
</feature>
<dbReference type="OrthoDB" id="2204313at2759"/>
<proteinExistence type="predicted"/>
<evidence type="ECO:0000259" key="1">
    <source>
        <dbReference type="PROSITE" id="PS50181"/>
    </source>
</evidence>
<accession>A0A162QX74</accession>
<dbReference type="VEuPathDB" id="FungiDB:MUCCIDRAFT_164397"/>
<dbReference type="Pfam" id="PF12937">
    <property type="entry name" value="F-box-like"/>
    <property type="match status" value="1"/>
</dbReference>
<sequence length="394" mass="46420">MKASIQQLPTEVIINIFDQINDAKQLIQCKLVSKSWTSLAEKSMYKTIHMYLWDDSRLERLNHHLKQKPEFCQLIQNILISQQYFYTFSKRLFQEFLSLAMTPSIRTLDGIWKQEYLTMLLDYVESSSLKFKKLKQLPYSVRHDSVYMQLMSHFKESLQTASCSITEKTTLIHQKIIRDSIKEYKYLTTLSIQDYRGFKSVQEIDTFLQKCDRIKNLEFIINQSTTYTYMDEDQLSQWLASGSVQQVDSVNYLKISYMKGPDHMERCSFGPDWINYLAYKYPNVERLSIENITLRYSHMAIPVFGNVKAFSLDDWRFHCTQDLQHFVDRVKSESNSVRYYKCIAVQGSEICSLRATKDRNNSLTKFEIVVGQEKLSNMDIVQSCFKNVNHTSNI</sequence>
<dbReference type="InterPro" id="IPR036047">
    <property type="entry name" value="F-box-like_dom_sf"/>
</dbReference>
<protein>
    <recommendedName>
        <fullName evidence="1">F-box domain-containing protein</fullName>
    </recommendedName>
</protein>
<gene>
    <name evidence="2" type="ORF">MUCCIDRAFT_164397</name>
</gene>
<dbReference type="SMART" id="SM00256">
    <property type="entry name" value="FBOX"/>
    <property type="match status" value="1"/>
</dbReference>
<dbReference type="PROSITE" id="PS50181">
    <property type="entry name" value="FBOX"/>
    <property type="match status" value="1"/>
</dbReference>
<keyword evidence="3" id="KW-1185">Reference proteome</keyword>
<dbReference type="Proteomes" id="UP000077051">
    <property type="component" value="Unassembled WGS sequence"/>
</dbReference>
<dbReference type="SUPFAM" id="SSF81383">
    <property type="entry name" value="F-box domain"/>
    <property type="match status" value="1"/>
</dbReference>
<organism evidence="2 3">
    <name type="scientific">Mucor lusitanicus CBS 277.49</name>
    <dbReference type="NCBI Taxonomy" id="747725"/>
    <lineage>
        <taxon>Eukaryota</taxon>
        <taxon>Fungi</taxon>
        <taxon>Fungi incertae sedis</taxon>
        <taxon>Mucoromycota</taxon>
        <taxon>Mucoromycotina</taxon>
        <taxon>Mucoromycetes</taxon>
        <taxon>Mucorales</taxon>
        <taxon>Mucorineae</taxon>
        <taxon>Mucoraceae</taxon>
        <taxon>Mucor</taxon>
    </lineage>
</organism>
<reference evidence="2 3" key="1">
    <citation type="submission" date="2015-06" db="EMBL/GenBank/DDBJ databases">
        <title>Expansion of signal transduction pathways in fungi by whole-genome duplication.</title>
        <authorList>
            <consortium name="DOE Joint Genome Institute"/>
            <person name="Corrochano L.M."/>
            <person name="Kuo A."/>
            <person name="Marcet-Houben M."/>
            <person name="Polaino S."/>
            <person name="Salamov A."/>
            <person name="Villalobos J.M."/>
            <person name="Alvarez M.I."/>
            <person name="Avalos J."/>
            <person name="Benito E.P."/>
            <person name="Benoit I."/>
            <person name="Burger G."/>
            <person name="Camino L.P."/>
            <person name="Canovas D."/>
            <person name="Cerda-Olmedo E."/>
            <person name="Cheng J.-F."/>
            <person name="Dominguez A."/>
            <person name="Elias M."/>
            <person name="Eslava A.P."/>
            <person name="Glaser F."/>
            <person name="Grimwood J."/>
            <person name="Gutierrez G."/>
            <person name="Heitman J."/>
            <person name="Henrissat B."/>
            <person name="Iturriaga E.A."/>
            <person name="Lang B.F."/>
            <person name="Lavin J.L."/>
            <person name="Lee S."/>
            <person name="Li W."/>
            <person name="Lindquist E."/>
            <person name="Lopez-Garcia S."/>
            <person name="Luque E.M."/>
            <person name="Marcos A.T."/>
            <person name="Martin J."/>
            <person name="Mccluskey K."/>
            <person name="Medina H.R."/>
            <person name="Miralles-Duran A."/>
            <person name="Miyazaki A."/>
            <person name="Munoz-Torres E."/>
            <person name="Oguiza J.A."/>
            <person name="Ohm R."/>
            <person name="Olmedo M."/>
            <person name="Orejas M."/>
            <person name="Ortiz-Castellanos L."/>
            <person name="Pisabarro A.G."/>
            <person name="Rodriguez-Romero J."/>
            <person name="Ruiz-Herrera J."/>
            <person name="Ruiz-Vazquez R."/>
            <person name="Sanz C."/>
            <person name="Schackwitz W."/>
            <person name="Schmutz J."/>
            <person name="Shahriari M."/>
            <person name="Shelest E."/>
            <person name="Silva-Franco F."/>
            <person name="Soanes D."/>
            <person name="Syed K."/>
            <person name="Tagua V.G."/>
            <person name="Talbot N.J."/>
            <person name="Thon M."/>
            <person name="De Vries R.P."/>
            <person name="Wiebenga A."/>
            <person name="Yadav J.S."/>
            <person name="Braun E.L."/>
            <person name="Baker S."/>
            <person name="Garre V."/>
            <person name="Horwitz B."/>
            <person name="Torres-Martinez S."/>
            <person name="Idnurm A."/>
            <person name="Herrera-Estrella A."/>
            <person name="Gabaldon T."/>
            <person name="Grigoriev I.V."/>
        </authorList>
    </citation>
    <scope>NUCLEOTIDE SEQUENCE [LARGE SCALE GENOMIC DNA]</scope>
    <source>
        <strain evidence="2 3">CBS 277.49</strain>
    </source>
</reference>